<organism evidence="1 2">
    <name type="scientific">Cucumis sativus</name>
    <name type="common">Cucumber</name>
    <dbReference type="NCBI Taxonomy" id="3659"/>
    <lineage>
        <taxon>Eukaryota</taxon>
        <taxon>Viridiplantae</taxon>
        <taxon>Streptophyta</taxon>
        <taxon>Embryophyta</taxon>
        <taxon>Tracheophyta</taxon>
        <taxon>Spermatophyta</taxon>
        <taxon>Magnoliopsida</taxon>
        <taxon>eudicotyledons</taxon>
        <taxon>Gunneridae</taxon>
        <taxon>Pentapetalae</taxon>
        <taxon>rosids</taxon>
        <taxon>fabids</taxon>
        <taxon>Cucurbitales</taxon>
        <taxon>Cucurbitaceae</taxon>
        <taxon>Benincaseae</taxon>
        <taxon>Cucumis</taxon>
    </lineage>
</organism>
<accession>A0A0A0KLY2</accession>
<keyword evidence="2" id="KW-1185">Reference proteome</keyword>
<dbReference type="AlphaFoldDB" id="A0A0A0KLY2"/>
<reference evidence="1 2" key="3">
    <citation type="journal article" date="2010" name="BMC Genomics">
        <title>Transcriptome sequencing and comparative analysis of cucumber flowers with different sex types.</title>
        <authorList>
            <person name="Guo S."/>
            <person name="Zheng Y."/>
            <person name="Joung J.G."/>
            <person name="Liu S."/>
            <person name="Zhang Z."/>
            <person name="Crasta O.R."/>
            <person name="Sobral B.W."/>
            <person name="Xu Y."/>
            <person name="Huang S."/>
            <person name="Fei Z."/>
        </authorList>
    </citation>
    <scope>NUCLEOTIDE SEQUENCE [LARGE SCALE GENOMIC DNA]</scope>
    <source>
        <strain evidence="2">cv. 9930</strain>
    </source>
</reference>
<dbReference type="Proteomes" id="UP000029981">
    <property type="component" value="Chromosome 5"/>
</dbReference>
<reference evidence="1 2" key="1">
    <citation type="journal article" date="2009" name="Nat. Genet.">
        <title>The genome of the cucumber, Cucumis sativus L.</title>
        <authorList>
            <person name="Huang S."/>
            <person name="Li R."/>
            <person name="Zhang Z."/>
            <person name="Li L."/>
            <person name="Gu X."/>
            <person name="Fan W."/>
            <person name="Lucas W.J."/>
            <person name="Wang X."/>
            <person name="Xie B."/>
            <person name="Ni P."/>
            <person name="Ren Y."/>
            <person name="Zhu H."/>
            <person name="Li J."/>
            <person name="Lin K."/>
            <person name="Jin W."/>
            <person name="Fei Z."/>
            <person name="Li G."/>
            <person name="Staub J."/>
            <person name="Kilian A."/>
            <person name="van der Vossen E.A."/>
            <person name="Wu Y."/>
            <person name="Guo J."/>
            <person name="He J."/>
            <person name="Jia Z."/>
            <person name="Ren Y."/>
            <person name="Tian G."/>
            <person name="Lu Y."/>
            <person name="Ruan J."/>
            <person name="Qian W."/>
            <person name="Wang M."/>
            <person name="Huang Q."/>
            <person name="Li B."/>
            <person name="Xuan Z."/>
            <person name="Cao J."/>
            <person name="Asan"/>
            <person name="Wu Z."/>
            <person name="Zhang J."/>
            <person name="Cai Q."/>
            <person name="Bai Y."/>
            <person name="Zhao B."/>
            <person name="Han Y."/>
            <person name="Li Y."/>
            <person name="Li X."/>
            <person name="Wang S."/>
            <person name="Shi Q."/>
            <person name="Liu S."/>
            <person name="Cho W.K."/>
            <person name="Kim J.Y."/>
            <person name="Xu Y."/>
            <person name="Heller-Uszynska K."/>
            <person name="Miao H."/>
            <person name="Cheng Z."/>
            <person name="Zhang S."/>
            <person name="Wu J."/>
            <person name="Yang Y."/>
            <person name="Kang H."/>
            <person name="Li M."/>
            <person name="Liang H."/>
            <person name="Ren X."/>
            <person name="Shi Z."/>
            <person name="Wen M."/>
            <person name="Jian M."/>
            <person name="Yang H."/>
            <person name="Zhang G."/>
            <person name="Yang Z."/>
            <person name="Chen R."/>
            <person name="Liu S."/>
            <person name="Li J."/>
            <person name="Ma L."/>
            <person name="Liu H."/>
            <person name="Zhou Y."/>
            <person name="Zhao J."/>
            <person name="Fang X."/>
            <person name="Li G."/>
            <person name="Fang L."/>
            <person name="Li Y."/>
            <person name="Liu D."/>
            <person name="Zheng H."/>
            <person name="Zhang Y."/>
            <person name="Qin N."/>
            <person name="Li Z."/>
            <person name="Yang G."/>
            <person name="Yang S."/>
            <person name="Bolund L."/>
            <person name="Kristiansen K."/>
            <person name="Zheng H."/>
            <person name="Li S."/>
            <person name="Zhang X."/>
            <person name="Yang H."/>
            <person name="Wang J."/>
            <person name="Sun R."/>
            <person name="Zhang B."/>
            <person name="Jiang S."/>
            <person name="Wang J."/>
            <person name="Du Y."/>
            <person name="Li S."/>
        </authorList>
    </citation>
    <scope>NUCLEOTIDE SEQUENCE [LARGE SCALE GENOMIC DNA]</scope>
    <source>
        <strain evidence="2">cv. 9930</strain>
    </source>
</reference>
<sequence>MDEKKKFGDLSFDWSPGSIDSAGEFLGCLLIMNKFSSISRHRFSMSGHYRSLQENVKLAMHLHSSKLCLAAYFGDM</sequence>
<name>A0A0A0KLY2_CUCSA</name>
<dbReference type="EMBL" id="CM002926">
    <property type="protein sequence ID" value="KGN49874.1"/>
    <property type="molecule type" value="Genomic_DNA"/>
</dbReference>
<evidence type="ECO:0000313" key="2">
    <source>
        <dbReference type="Proteomes" id="UP000029981"/>
    </source>
</evidence>
<proteinExistence type="predicted"/>
<reference evidence="1 2" key="4">
    <citation type="journal article" date="2011" name="BMC Genomics">
        <title>RNA-Seq improves annotation of protein-coding genes in the cucumber genome.</title>
        <authorList>
            <person name="Li Z."/>
            <person name="Zhang Z."/>
            <person name="Yan P."/>
            <person name="Huang S."/>
            <person name="Fei Z."/>
            <person name="Lin K."/>
        </authorList>
    </citation>
    <scope>NUCLEOTIDE SEQUENCE [LARGE SCALE GENOMIC DNA]</scope>
    <source>
        <strain evidence="2">cv. 9930</strain>
    </source>
</reference>
<reference evidence="1 2" key="2">
    <citation type="journal article" date="2009" name="PLoS ONE">
        <title>An integrated genetic and cytogenetic map of the cucumber genome.</title>
        <authorList>
            <person name="Ren Y."/>
            <person name="Zhang Z."/>
            <person name="Liu J."/>
            <person name="Staub J.E."/>
            <person name="Han Y."/>
            <person name="Cheng Z."/>
            <person name="Li X."/>
            <person name="Lu J."/>
            <person name="Miao H."/>
            <person name="Kang H."/>
            <person name="Xie B."/>
            <person name="Gu X."/>
            <person name="Wang X."/>
            <person name="Du Y."/>
            <person name="Jin W."/>
            <person name="Huang S."/>
        </authorList>
    </citation>
    <scope>NUCLEOTIDE SEQUENCE [LARGE SCALE GENOMIC DNA]</scope>
    <source>
        <strain evidence="2">cv. 9930</strain>
    </source>
</reference>
<dbReference type="Gramene" id="KGN49874">
    <property type="protein sequence ID" value="KGN49874"/>
    <property type="gene ID" value="Csa_5G139520"/>
</dbReference>
<protein>
    <submittedName>
        <fullName evidence="1">Uncharacterized protein</fullName>
    </submittedName>
</protein>
<gene>
    <name evidence="1" type="ORF">Csa_5G139520</name>
</gene>
<evidence type="ECO:0000313" key="1">
    <source>
        <dbReference type="EMBL" id="KGN49874.1"/>
    </source>
</evidence>